<evidence type="ECO:0000313" key="3">
    <source>
        <dbReference type="Proteomes" id="UP000398389"/>
    </source>
</evidence>
<evidence type="ECO:0000313" key="2">
    <source>
        <dbReference type="EMBL" id="VVT50412.1"/>
    </source>
</evidence>
<gene>
    <name evidence="2" type="ORF">SAPINGB_P002750</name>
</gene>
<dbReference type="InterPro" id="IPR056596">
    <property type="entry name" value="FLAD1_M"/>
</dbReference>
<dbReference type="InterPro" id="IPR001453">
    <property type="entry name" value="MoaB/Mog_dom"/>
</dbReference>
<sequence length="315" mass="35250">MSFAKPNIIFSTFTSVSNTTTTASIRRALTLRSHLSFSSLKMPSSKPITTAAALIIGDEVLNGKIKDTNSTYFAHFCFRNNIELRRIAVVPDEEEDIVETLRRFASKYDFIITSGGIGPTHDDITYEAVAKAFDVPVALDQELADRMHSRGSKIDPSNKEAYAAQLRMAIIPVADETKGVTVEKIYIDENLWVPSVSVNSQVHILPGIPQLFERMLEGLLPHIEKRLNTNQLLRYYVSTKLRESEIAPYLTKKQKEVNSKGIKLGSYPHISFGVNTVSIIGKQSDEEFLKELVKDVEENVEGKEISKEEEARISA</sequence>
<dbReference type="Pfam" id="PF00994">
    <property type="entry name" value="MoCF_biosynth"/>
    <property type="match status" value="1"/>
</dbReference>
<dbReference type="InterPro" id="IPR036425">
    <property type="entry name" value="MoaB/Mog-like_dom_sf"/>
</dbReference>
<name>A0A5E8BHQ4_9ASCO</name>
<feature type="domain" description="MoaB/Mog" evidence="1">
    <location>
        <begin position="52"/>
        <end position="226"/>
    </location>
</feature>
<dbReference type="PANTHER" id="PTHR47675">
    <property type="entry name" value="MOLYBDOPTERIN BINDING DOMAIN PROTEIN (AFU_ORTHOLOGUE AFUA_5G11210)"/>
    <property type="match status" value="1"/>
</dbReference>
<dbReference type="SMART" id="SM00852">
    <property type="entry name" value="MoCF_biosynth"/>
    <property type="match status" value="1"/>
</dbReference>
<dbReference type="GO" id="GO:0042726">
    <property type="term" value="P:flavin-containing compound metabolic process"/>
    <property type="evidence" value="ECO:0007669"/>
    <property type="project" value="TreeGrafter"/>
</dbReference>
<accession>A0A5E8BHQ4</accession>
<dbReference type="AlphaFoldDB" id="A0A5E8BHQ4"/>
<reference evidence="2 3" key="1">
    <citation type="submission" date="2019-09" db="EMBL/GenBank/DDBJ databases">
        <authorList>
            <person name="Brejova B."/>
        </authorList>
    </citation>
    <scope>NUCLEOTIDE SEQUENCE [LARGE SCALE GENOMIC DNA]</scope>
</reference>
<dbReference type="OrthoDB" id="448496at2759"/>
<dbReference type="PANTHER" id="PTHR47675:SF1">
    <property type="entry name" value="MOLYBDOPTERIN BINDING DOMAIN PROTEIN (AFU_ORTHOLOGUE AFUA_5G11210)"/>
    <property type="match status" value="1"/>
</dbReference>
<dbReference type="Pfam" id="PF24102">
    <property type="entry name" value="FLAD1_M"/>
    <property type="match status" value="1"/>
</dbReference>
<dbReference type="SUPFAM" id="SSF53218">
    <property type="entry name" value="Molybdenum cofactor biosynthesis proteins"/>
    <property type="match status" value="1"/>
</dbReference>
<dbReference type="CDD" id="cd00885">
    <property type="entry name" value="cinA"/>
    <property type="match status" value="1"/>
</dbReference>
<dbReference type="Gene3D" id="3.40.980.10">
    <property type="entry name" value="MoaB/Mog-like domain"/>
    <property type="match status" value="1"/>
</dbReference>
<dbReference type="GeneID" id="43581568"/>
<protein>
    <recommendedName>
        <fullName evidence="1">MoaB/Mog domain-containing protein</fullName>
    </recommendedName>
</protein>
<keyword evidence="3" id="KW-1185">Reference proteome</keyword>
<dbReference type="Proteomes" id="UP000398389">
    <property type="component" value="Unassembled WGS sequence"/>
</dbReference>
<dbReference type="RefSeq" id="XP_031853359.1">
    <property type="nucleotide sequence ID" value="XM_031997468.1"/>
</dbReference>
<dbReference type="EMBL" id="CABVLU010000002">
    <property type="protein sequence ID" value="VVT50412.1"/>
    <property type="molecule type" value="Genomic_DNA"/>
</dbReference>
<dbReference type="GO" id="GO:0047884">
    <property type="term" value="F:FAD diphosphatase activity"/>
    <property type="evidence" value="ECO:0007669"/>
    <property type="project" value="TreeGrafter"/>
</dbReference>
<organism evidence="2 3">
    <name type="scientific">Magnusiomyces paraingens</name>
    <dbReference type="NCBI Taxonomy" id="2606893"/>
    <lineage>
        <taxon>Eukaryota</taxon>
        <taxon>Fungi</taxon>
        <taxon>Dikarya</taxon>
        <taxon>Ascomycota</taxon>
        <taxon>Saccharomycotina</taxon>
        <taxon>Dipodascomycetes</taxon>
        <taxon>Dipodascales</taxon>
        <taxon>Dipodascaceae</taxon>
        <taxon>Magnusiomyces</taxon>
    </lineage>
</organism>
<evidence type="ECO:0000259" key="1">
    <source>
        <dbReference type="SMART" id="SM00852"/>
    </source>
</evidence>
<proteinExistence type="predicted"/>